<sequence length="87" mass="9397">MAEIMERQAQITPVMVRLDATGGILGGCLSVQIPGDDAVVNGSNLQGDESQTVVTARTLPLMRYRKSRICSLCYLAQDYGNTNTFDG</sequence>
<accession>A0AAV4W7E9</accession>
<dbReference type="EMBL" id="BPLR01015687">
    <property type="protein sequence ID" value="GIY77834.1"/>
    <property type="molecule type" value="Genomic_DNA"/>
</dbReference>
<evidence type="ECO:0000313" key="2">
    <source>
        <dbReference type="Proteomes" id="UP001054945"/>
    </source>
</evidence>
<dbReference type="Proteomes" id="UP001054945">
    <property type="component" value="Unassembled WGS sequence"/>
</dbReference>
<dbReference type="AlphaFoldDB" id="A0AAV4W7E9"/>
<organism evidence="1 2">
    <name type="scientific">Caerostris extrusa</name>
    <name type="common">Bark spider</name>
    <name type="synonym">Caerostris bankana</name>
    <dbReference type="NCBI Taxonomy" id="172846"/>
    <lineage>
        <taxon>Eukaryota</taxon>
        <taxon>Metazoa</taxon>
        <taxon>Ecdysozoa</taxon>
        <taxon>Arthropoda</taxon>
        <taxon>Chelicerata</taxon>
        <taxon>Arachnida</taxon>
        <taxon>Araneae</taxon>
        <taxon>Araneomorphae</taxon>
        <taxon>Entelegynae</taxon>
        <taxon>Araneoidea</taxon>
        <taxon>Araneidae</taxon>
        <taxon>Caerostris</taxon>
    </lineage>
</organism>
<reference evidence="1 2" key="1">
    <citation type="submission" date="2021-06" db="EMBL/GenBank/DDBJ databases">
        <title>Caerostris extrusa draft genome.</title>
        <authorList>
            <person name="Kono N."/>
            <person name="Arakawa K."/>
        </authorList>
    </citation>
    <scope>NUCLEOTIDE SEQUENCE [LARGE SCALE GENOMIC DNA]</scope>
</reference>
<protein>
    <submittedName>
        <fullName evidence="1">Uncharacterized protein</fullName>
    </submittedName>
</protein>
<comment type="caution">
    <text evidence="1">The sequence shown here is derived from an EMBL/GenBank/DDBJ whole genome shotgun (WGS) entry which is preliminary data.</text>
</comment>
<proteinExistence type="predicted"/>
<keyword evidence="2" id="KW-1185">Reference proteome</keyword>
<gene>
    <name evidence="1" type="ORF">CEXT_268211</name>
</gene>
<evidence type="ECO:0000313" key="1">
    <source>
        <dbReference type="EMBL" id="GIY77834.1"/>
    </source>
</evidence>
<name>A0AAV4W7E9_CAEEX</name>